<dbReference type="EMBL" id="BAAADA010000031">
    <property type="protein sequence ID" value="GAA0476617.1"/>
    <property type="molecule type" value="Genomic_DNA"/>
</dbReference>
<accession>A0ABP3KCS0</accession>
<evidence type="ECO:0000313" key="3">
    <source>
        <dbReference type="Proteomes" id="UP001410648"/>
    </source>
</evidence>
<feature type="transmembrane region" description="Helical" evidence="1">
    <location>
        <begin position="12"/>
        <end position="32"/>
    </location>
</feature>
<keyword evidence="1" id="KW-1133">Transmembrane helix</keyword>
<name>A0ABP3KCS0_9LACT</name>
<protein>
    <submittedName>
        <fullName evidence="2">Uncharacterized protein</fullName>
    </submittedName>
</protein>
<organism evidence="2 3">
    <name type="scientific">Alkalibacterium indicireducens</name>
    <dbReference type="NCBI Taxonomy" id="398758"/>
    <lineage>
        <taxon>Bacteria</taxon>
        <taxon>Bacillati</taxon>
        <taxon>Bacillota</taxon>
        <taxon>Bacilli</taxon>
        <taxon>Lactobacillales</taxon>
        <taxon>Carnobacteriaceae</taxon>
        <taxon>Alkalibacterium</taxon>
    </lineage>
</organism>
<evidence type="ECO:0000313" key="2">
    <source>
        <dbReference type="EMBL" id="GAA0476617.1"/>
    </source>
</evidence>
<keyword evidence="1" id="KW-0812">Transmembrane</keyword>
<comment type="caution">
    <text evidence="2">The sequence shown here is derived from an EMBL/GenBank/DDBJ whole genome shotgun (WGS) entry which is preliminary data.</text>
</comment>
<reference evidence="3" key="1">
    <citation type="journal article" date="2019" name="Int. J. Syst. Evol. Microbiol.">
        <title>The Global Catalogue of Microorganisms (GCM) 10K type strain sequencing project: providing services to taxonomists for standard genome sequencing and annotation.</title>
        <authorList>
            <consortium name="The Broad Institute Genomics Platform"/>
            <consortium name="The Broad Institute Genome Sequencing Center for Infectious Disease"/>
            <person name="Wu L."/>
            <person name="Ma J."/>
        </authorList>
    </citation>
    <scope>NUCLEOTIDE SEQUENCE [LARGE SCALE GENOMIC DNA]</scope>
    <source>
        <strain evidence="3">JCM 14232</strain>
    </source>
</reference>
<sequence length="58" mass="6564">MTKLSIKAKVTLWYALLMVVVIGFVLAIIFYVGNTVLTSSIDVEKHSIPIKKRRKKAM</sequence>
<evidence type="ECO:0000256" key="1">
    <source>
        <dbReference type="SAM" id="Phobius"/>
    </source>
</evidence>
<keyword evidence="1" id="KW-0472">Membrane</keyword>
<gene>
    <name evidence="2" type="ORF">GCM10008936_03750</name>
</gene>
<dbReference type="Proteomes" id="UP001410648">
    <property type="component" value="Unassembled WGS sequence"/>
</dbReference>
<proteinExistence type="predicted"/>
<dbReference type="RefSeq" id="WP_346023886.1">
    <property type="nucleotide sequence ID" value="NZ_BAAADA010000031.1"/>
</dbReference>
<keyword evidence="3" id="KW-1185">Reference proteome</keyword>